<dbReference type="PROSITE" id="PS50109">
    <property type="entry name" value="HIS_KIN"/>
    <property type="match status" value="1"/>
</dbReference>
<keyword evidence="8 11" id="KW-1133">Transmembrane helix</keyword>
<dbReference type="RefSeq" id="WP_152749940.1">
    <property type="nucleotide sequence ID" value="NZ_SPSE01000010.1"/>
</dbReference>
<feature type="domain" description="Histidine kinase" evidence="12">
    <location>
        <begin position="130"/>
        <end position="334"/>
    </location>
</feature>
<dbReference type="Gene3D" id="3.30.565.10">
    <property type="entry name" value="Histidine kinase-like ATPase, C-terminal domain"/>
    <property type="match status" value="1"/>
</dbReference>
<protein>
    <recommendedName>
        <fullName evidence="3">histidine kinase</fullName>
        <ecNumber evidence="3">2.7.13.3</ecNumber>
    </recommendedName>
</protein>
<reference evidence="13 14" key="1">
    <citation type="journal article" date="2019" name="Lett. Appl. Microbiol.">
        <title>A case of 'blown pack' spoilage of vacuum-packaged pork likely associated with Clostridium estertheticum in Canada.</title>
        <authorList>
            <person name="Zhang P."/>
            <person name="Ward P."/>
            <person name="McMullen L.M."/>
            <person name="Yang X."/>
        </authorList>
    </citation>
    <scope>NUCLEOTIDE SEQUENCE [LARGE SCALE GENOMIC DNA]</scope>
    <source>
        <strain evidence="13 14">MA19</strain>
    </source>
</reference>
<dbReference type="InterPro" id="IPR003594">
    <property type="entry name" value="HATPase_dom"/>
</dbReference>
<feature type="transmembrane region" description="Helical" evidence="11">
    <location>
        <begin position="20"/>
        <end position="38"/>
    </location>
</feature>
<dbReference type="GO" id="GO:0000155">
    <property type="term" value="F:phosphorelay sensor kinase activity"/>
    <property type="evidence" value="ECO:0007669"/>
    <property type="project" value="TreeGrafter"/>
</dbReference>
<feature type="transmembrane region" description="Helical" evidence="11">
    <location>
        <begin position="44"/>
        <end position="68"/>
    </location>
</feature>
<comment type="subcellular location">
    <subcellularLocation>
        <location evidence="2">Cell membrane</location>
        <topology evidence="2">Multi-pass membrane protein</topology>
    </subcellularLocation>
</comment>
<evidence type="ECO:0000256" key="2">
    <source>
        <dbReference type="ARBA" id="ARBA00004651"/>
    </source>
</evidence>
<dbReference type="EC" id="2.7.13.3" evidence="3"/>
<proteinExistence type="predicted"/>
<dbReference type="GO" id="GO:0005886">
    <property type="term" value="C:plasma membrane"/>
    <property type="evidence" value="ECO:0007669"/>
    <property type="project" value="UniProtKB-SubCell"/>
</dbReference>
<evidence type="ECO:0000313" key="14">
    <source>
        <dbReference type="Proteomes" id="UP000342249"/>
    </source>
</evidence>
<dbReference type="Pfam" id="PF02518">
    <property type="entry name" value="HATPase_c"/>
    <property type="match status" value="1"/>
</dbReference>
<keyword evidence="6 11" id="KW-0812">Transmembrane</keyword>
<dbReference type="EMBL" id="SPSF01000009">
    <property type="protein sequence ID" value="MPQ60848.1"/>
    <property type="molecule type" value="Genomic_DNA"/>
</dbReference>
<evidence type="ECO:0000256" key="4">
    <source>
        <dbReference type="ARBA" id="ARBA00022475"/>
    </source>
</evidence>
<dbReference type="SMART" id="SM00387">
    <property type="entry name" value="HATPase_c"/>
    <property type="match status" value="1"/>
</dbReference>
<dbReference type="SUPFAM" id="SSF55874">
    <property type="entry name" value="ATPase domain of HSP90 chaperone/DNA topoisomerase II/histidine kinase"/>
    <property type="match status" value="1"/>
</dbReference>
<dbReference type="InterPro" id="IPR036890">
    <property type="entry name" value="HATPase_C_sf"/>
</dbReference>
<keyword evidence="5" id="KW-0808">Transferase</keyword>
<gene>
    <name evidence="13" type="ORF">E4V82_01800</name>
</gene>
<evidence type="ECO:0000256" key="1">
    <source>
        <dbReference type="ARBA" id="ARBA00000085"/>
    </source>
</evidence>
<evidence type="ECO:0000256" key="5">
    <source>
        <dbReference type="ARBA" id="ARBA00022679"/>
    </source>
</evidence>
<dbReference type="InterPro" id="IPR005467">
    <property type="entry name" value="His_kinase_dom"/>
</dbReference>
<comment type="caution">
    <text evidence="13">The sequence shown here is derived from an EMBL/GenBank/DDBJ whole genome shotgun (WGS) entry which is preliminary data.</text>
</comment>
<dbReference type="PRINTS" id="PR00344">
    <property type="entry name" value="BCTRLSENSOR"/>
</dbReference>
<dbReference type="Proteomes" id="UP000342249">
    <property type="component" value="Unassembled WGS sequence"/>
</dbReference>
<evidence type="ECO:0000313" key="13">
    <source>
        <dbReference type="EMBL" id="MPQ60848.1"/>
    </source>
</evidence>
<evidence type="ECO:0000256" key="3">
    <source>
        <dbReference type="ARBA" id="ARBA00012438"/>
    </source>
</evidence>
<keyword evidence="4" id="KW-1003">Cell membrane</keyword>
<dbReference type="PANTHER" id="PTHR45453:SF2">
    <property type="entry name" value="HISTIDINE KINASE"/>
    <property type="match status" value="1"/>
</dbReference>
<accession>A0A5N7IIP4</accession>
<evidence type="ECO:0000256" key="8">
    <source>
        <dbReference type="ARBA" id="ARBA00022989"/>
    </source>
</evidence>
<dbReference type="PANTHER" id="PTHR45453">
    <property type="entry name" value="PHOSPHATE REGULON SENSOR PROTEIN PHOR"/>
    <property type="match status" value="1"/>
</dbReference>
<evidence type="ECO:0000256" key="11">
    <source>
        <dbReference type="SAM" id="Phobius"/>
    </source>
</evidence>
<evidence type="ECO:0000256" key="7">
    <source>
        <dbReference type="ARBA" id="ARBA00022777"/>
    </source>
</evidence>
<dbReference type="AlphaFoldDB" id="A0A5N7IIP4"/>
<evidence type="ECO:0000256" key="6">
    <source>
        <dbReference type="ARBA" id="ARBA00022692"/>
    </source>
</evidence>
<comment type="catalytic activity">
    <reaction evidence="1">
        <text>ATP + protein L-histidine = ADP + protein N-phospho-L-histidine.</text>
        <dbReference type="EC" id="2.7.13.3"/>
    </reaction>
</comment>
<dbReference type="InterPro" id="IPR050351">
    <property type="entry name" value="BphY/WalK/GraS-like"/>
</dbReference>
<name>A0A5N7IIP4_9CLOT</name>
<dbReference type="GO" id="GO:0004721">
    <property type="term" value="F:phosphoprotein phosphatase activity"/>
    <property type="evidence" value="ECO:0007669"/>
    <property type="project" value="TreeGrafter"/>
</dbReference>
<keyword evidence="10 11" id="KW-0472">Membrane</keyword>
<keyword evidence="9" id="KW-0902">Two-component regulatory system</keyword>
<sequence>MKKNYIWTIIISYCMEKIKAIIKFVIFIMIFFIVYFLYHLPLEPILYATLLSATLAFLFSLYDFSVYYHKHMILRDILSGIQFELGKLPKAKILIEKDYQSIITTIYKEKSEVLYNTDNKLSEMVDYYTMWAHQIKTPIAAFSMIIQSMQAGTEKKLMEQELFKIEQYVEMVLHYIRLGNLSSDLKLEIYSLHNIIRQTVKKYAATFIYKKISLNLKEFDCKVITDEKWITFVLEQILSNALKYTKGGSISIYIEGDLEKTLIIEDTGIGIAPEDIPRVFERGFTGYNGRMDKKSTGIGLYLCKEIVTKLSHKISMTSQVGKGTKVAIDFLTDKINID</sequence>
<dbReference type="InterPro" id="IPR004358">
    <property type="entry name" value="Sig_transdc_His_kin-like_C"/>
</dbReference>
<organism evidence="13 14">
    <name type="scientific">Clostridium estertheticum</name>
    <dbReference type="NCBI Taxonomy" id="238834"/>
    <lineage>
        <taxon>Bacteria</taxon>
        <taxon>Bacillati</taxon>
        <taxon>Bacillota</taxon>
        <taxon>Clostridia</taxon>
        <taxon>Eubacteriales</taxon>
        <taxon>Clostridiaceae</taxon>
        <taxon>Clostridium</taxon>
    </lineage>
</organism>
<evidence type="ECO:0000256" key="10">
    <source>
        <dbReference type="ARBA" id="ARBA00023136"/>
    </source>
</evidence>
<keyword evidence="7 13" id="KW-0418">Kinase</keyword>
<evidence type="ECO:0000256" key="9">
    <source>
        <dbReference type="ARBA" id="ARBA00023012"/>
    </source>
</evidence>
<evidence type="ECO:0000259" key="12">
    <source>
        <dbReference type="PROSITE" id="PS50109"/>
    </source>
</evidence>
<dbReference type="GO" id="GO:0016036">
    <property type="term" value="P:cellular response to phosphate starvation"/>
    <property type="evidence" value="ECO:0007669"/>
    <property type="project" value="TreeGrafter"/>
</dbReference>